<keyword evidence="1" id="KW-0812">Transmembrane</keyword>
<sequence length="131" mass="14896">MSIINVVSNVLLLAVLMLTSDGRLRTRDAKGIVTYGLIALTFILKLLQPWSMMGYNLWLVLFLVILVRTNISFQQMVTSFRAELGFWNFLAAMLVGLIGFNLLYDMVRLLLPMAIIILLFVLINTKKSSQR</sequence>
<accession>A0ABW1RH82</accession>
<proteinExistence type="predicted"/>
<feature type="transmembrane region" description="Helical" evidence="1">
    <location>
        <begin position="31"/>
        <end position="47"/>
    </location>
</feature>
<dbReference type="EMBL" id="JBHSSF010000005">
    <property type="protein sequence ID" value="MFC6175402.1"/>
    <property type="molecule type" value="Genomic_DNA"/>
</dbReference>
<evidence type="ECO:0000313" key="2">
    <source>
        <dbReference type="EMBL" id="MFC6175402.1"/>
    </source>
</evidence>
<keyword evidence="1" id="KW-1133">Transmembrane helix</keyword>
<feature type="transmembrane region" description="Helical" evidence="1">
    <location>
        <begin position="85"/>
        <end position="103"/>
    </location>
</feature>
<comment type="caution">
    <text evidence="2">The sequence shown here is derived from an EMBL/GenBank/DDBJ whole genome shotgun (WGS) entry which is preliminary data.</text>
</comment>
<dbReference type="RefSeq" id="WP_137610765.1">
    <property type="nucleotide sequence ID" value="NZ_BJDF01000004.1"/>
</dbReference>
<dbReference type="Proteomes" id="UP001596288">
    <property type="component" value="Unassembled WGS sequence"/>
</dbReference>
<evidence type="ECO:0000313" key="3">
    <source>
        <dbReference type="Proteomes" id="UP001596288"/>
    </source>
</evidence>
<keyword evidence="3" id="KW-1185">Reference proteome</keyword>
<gene>
    <name evidence="2" type="ORF">ACFQAV_01045</name>
</gene>
<name>A0ABW1RH82_9LACO</name>
<organism evidence="2 3">
    <name type="scientific">Companilactobacillus huachuanensis</name>
    <dbReference type="NCBI Taxonomy" id="2559914"/>
    <lineage>
        <taxon>Bacteria</taxon>
        <taxon>Bacillati</taxon>
        <taxon>Bacillota</taxon>
        <taxon>Bacilli</taxon>
        <taxon>Lactobacillales</taxon>
        <taxon>Lactobacillaceae</taxon>
        <taxon>Companilactobacillus</taxon>
    </lineage>
</organism>
<evidence type="ECO:0000256" key="1">
    <source>
        <dbReference type="SAM" id="Phobius"/>
    </source>
</evidence>
<keyword evidence="1" id="KW-0472">Membrane</keyword>
<feature type="transmembrane region" description="Helical" evidence="1">
    <location>
        <begin position="109"/>
        <end position="125"/>
    </location>
</feature>
<feature type="transmembrane region" description="Helical" evidence="1">
    <location>
        <begin position="53"/>
        <end position="73"/>
    </location>
</feature>
<protein>
    <submittedName>
        <fullName evidence="2">Uncharacterized protein</fullName>
    </submittedName>
</protein>
<reference evidence="3" key="1">
    <citation type="journal article" date="2019" name="Int. J. Syst. Evol. Microbiol.">
        <title>The Global Catalogue of Microorganisms (GCM) 10K type strain sequencing project: providing services to taxonomists for standard genome sequencing and annotation.</title>
        <authorList>
            <consortium name="The Broad Institute Genomics Platform"/>
            <consortium name="The Broad Institute Genome Sequencing Center for Infectious Disease"/>
            <person name="Wu L."/>
            <person name="Ma J."/>
        </authorList>
    </citation>
    <scope>NUCLEOTIDE SEQUENCE [LARGE SCALE GENOMIC DNA]</scope>
    <source>
        <strain evidence="3">CCM 8927</strain>
    </source>
</reference>